<dbReference type="Proteomes" id="UP000515264">
    <property type="component" value="Chromosome 2"/>
</dbReference>
<name>A0ABX6R4T9_9VIBR</name>
<proteinExistence type="predicted"/>
<sequence>MNEEITIELNGLTITAEYSVIGDTLSVYLPNGDVRTTELRGLDPELAALPHLKSYANKNT</sequence>
<keyword evidence="2" id="KW-1185">Reference proteome</keyword>
<dbReference type="RefSeq" id="WP_182288920.1">
    <property type="nucleotide sequence ID" value="NZ_CP046269.1"/>
</dbReference>
<dbReference type="EMBL" id="CP046269">
    <property type="protein sequence ID" value="QMV16130.1"/>
    <property type="molecule type" value="Genomic_DNA"/>
</dbReference>
<protein>
    <submittedName>
        <fullName evidence="1">Uncharacterized protein</fullName>
    </submittedName>
</protein>
<evidence type="ECO:0000313" key="1">
    <source>
        <dbReference type="EMBL" id="QMV16130.1"/>
    </source>
</evidence>
<evidence type="ECO:0000313" key="2">
    <source>
        <dbReference type="Proteomes" id="UP000515264"/>
    </source>
</evidence>
<accession>A0ABX6R4T9</accession>
<organism evidence="1 2">
    <name type="scientific">Vibrio spartinae</name>
    <dbReference type="NCBI Taxonomy" id="1918945"/>
    <lineage>
        <taxon>Bacteria</taxon>
        <taxon>Pseudomonadati</taxon>
        <taxon>Pseudomonadota</taxon>
        <taxon>Gammaproteobacteria</taxon>
        <taxon>Vibrionales</taxon>
        <taxon>Vibrionaceae</taxon>
        <taxon>Vibrio</taxon>
    </lineage>
</organism>
<gene>
    <name evidence="1" type="ORF">Vspart_03515</name>
</gene>
<reference evidence="1 2" key="1">
    <citation type="journal article" date="2020" name="J. Nat. Prod.">
        <title>Genomics-Metabolomics Profiling Disclosed Marine Vibrio spartinae 3.6 as a Producer of a New Branched Side Chain Prodigiosin.</title>
        <authorList>
            <person name="Vitale G.A."/>
            <person name="Sciarretta M."/>
            <person name="Palma Esposito F."/>
            <person name="January G.G."/>
            <person name="Giaccio M."/>
            <person name="Bunk B."/>
            <person name="Sproer C."/>
            <person name="Bajerski F."/>
            <person name="Power D."/>
            <person name="Festa C."/>
            <person name="Monti M.C."/>
            <person name="D'Auria M.V."/>
            <person name="de Pascale D."/>
        </authorList>
    </citation>
    <scope>NUCLEOTIDE SEQUENCE [LARGE SCALE GENOMIC DNA]</scope>
    <source>
        <strain evidence="1 2">3.6</strain>
    </source>
</reference>